<evidence type="ECO:0000313" key="3">
    <source>
        <dbReference type="Proteomes" id="UP001159428"/>
    </source>
</evidence>
<dbReference type="Proteomes" id="UP001159428">
    <property type="component" value="Unassembled WGS sequence"/>
</dbReference>
<accession>A0AAU9WCS3</accession>
<comment type="caution">
    <text evidence="2">The sequence shown here is derived from an EMBL/GenBank/DDBJ whole genome shotgun (WGS) entry which is preliminary data.</text>
</comment>
<evidence type="ECO:0000313" key="2">
    <source>
        <dbReference type="EMBL" id="CAH3112531.1"/>
    </source>
</evidence>
<sequence length="653" mass="71999">METSLSKVTQSNSGSKEGKSVVVLLSSDVEESDGKVYLPNFSGQKALRKKEKGQFNDNVLFTWKMTEEDVRKEILSHFTYLKDQSFWCASATDNHRGLDFHGVRRVWDGKFIKRTIRGNSVLYISTGMTADDLLKALQEPTDEWSSQQIPTFTLCSNKKSMLKERKNDQDAQQGLPMVQPVVSPLVKCKKGNYGLAINQAALQNQWTKVTIAAPAPASAPAPAPASAPASAPIQLVCFPATQTSMRRTVSPGQLPQLTIEHLKQSQPPEGSVQGQYQIVVPQGIPSQATAGSSQGVLVQRAGRVPLKMPPGESSVQWQRDSGYELSKEDCANNGVCKSEESFVPPRAVMTPDWAYTKEEKKFTISVSDLLPCDASLYKAYFEGLGVANLTLKNPYTLVGVIPISQSEGEVKVAILRFTENVGYVSFGEDLKFTYKDKMSELLKEVLVSEDNRNAALEGLCKGLLSASAGSDDLNAFRLPEAGMSSITESDDSKSVKLLTMLIYVAAQNNSLEFVDFIFSTSVGKVVFSHYKNNPTLPEDVARANGHPILENYLGIVNKRLSKERIEDKSETVNWLELKHALEKKQDQPCNDAVQTPMYSESDENQLDYDADDEVSNSSSSVSGITDLGCEDENQDTTDLENMISIMERNFRDN</sequence>
<organism evidence="2 3">
    <name type="scientific">Pocillopora meandrina</name>
    <dbReference type="NCBI Taxonomy" id="46732"/>
    <lineage>
        <taxon>Eukaryota</taxon>
        <taxon>Metazoa</taxon>
        <taxon>Cnidaria</taxon>
        <taxon>Anthozoa</taxon>
        <taxon>Hexacorallia</taxon>
        <taxon>Scleractinia</taxon>
        <taxon>Astrocoeniina</taxon>
        <taxon>Pocilloporidae</taxon>
        <taxon>Pocillopora</taxon>
    </lineage>
</organism>
<evidence type="ECO:0000256" key="1">
    <source>
        <dbReference type="SAM" id="MobiDB-lite"/>
    </source>
</evidence>
<keyword evidence="3" id="KW-1185">Reference proteome</keyword>
<gene>
    <name evidence="2" type="ORF">PMEA_00004542</name>
</gene>
<feature type="region of interest" description="Disordered" evidence="1">
    <location>
        <begin position="586"/>
        <end position="635"/>
    </location>
</feature>
<feature type="compositionally biased region" description="Acidic residues" evidence="1">
    <location>
        <begin position="600"/>
        <end position="614"/>
    </location>
</feature>
<dbReference type="AlphaFoldDB" id="A0AAU9WCS3"/>
<dbReference type="EMBL" id="CALNXJ010000013">
    <property type="protein sequence ID" value="CAH3112531.1"/>
    <property type="molecule type" value="Genomic_DNA"/>
</dbReference>
<name>A0AAU9WCS3_9CNID</name>
<reference evidence="2 3" key="1">
    <citation type="submission" date="2022-05" db="EMBL/GenBank/DDBJ databases">
        <authorList>
            <consortium name="Genoscope - CEA"/>
            <person name="William W."/>
        </authorList>
    </citation>
    <scope>NUCLEOTIDE SEQUENCE [LARGE SCALE GENOMIC DNA]</scope>
</reference>
<proteinExistence type="predicted"/>
<protein>
    <submittedName>
        <fullName evidence="2">Uncharacterized protein</fullName>
    </submittedName>
</protein>